<feature type="signal peptide" evidence="6">
    <location>
        <begin position="1"/>
        <end position="26"/>
    </location>
</feature>
<evidence type="ECO:0000313" key="7">
    <source>
        <dbReference type="EMBL" id="GAX17482.1"/>
    </source>
</evidence>
<dbReference type="Pfam" id="PF04145">
    <property type="entry name" value="Ctr"/>
    <property type="match status" value="1"/>
</dbReference>
<dbReference type="InterPro" id="IPR007274">
    <property type="entry name" value="Cop_transporter"/>
</dbReference>
<name>A0A1Z5JUF3_FISSO</name>
<comment type="subcellular location">
    <subcellularLocation>
        <location evidence="1 5">Membrane</location>
        <topology evidence="1 5">Multi-pass membrane protein</topology>
    </subcellularLocation>
</comment>
<evidence type="ECO:0000256" key="4">
    <source>
        <dbReference type="ARBA" id="ARBA00023136"/>
    </source>
</evidence>
<dbReference type="EMBL" id="BDSP01000117">
    <property type="protein sequence ID" value="GAX17482.1"/>
    <property type="molecule type" value="Genomic_DNA"/>
</dbReference>
<comment type="caution">
    <text evidence="7">The sequence shown here is derived from an EMBL/GenBank/DDBJ whole genome shotgun (WGS) entry which is preliminary data.</text>
</comment>
<evidence type="ECO:0000256" key="2">
    <source>
        <dbReference type="ARBA" id="ARBA00022692"/>
    </source>
</evidence>
<dbReference type="PANTHER" id="PTHR12483:SF27">
    <property type="entry name" value="COPPER TRANSPORT PROTEIN CTR1"/>
    <property type="match status" value="1"/>
</dbReference>
<dbReference type="InParanoid" id="A0A1Z5JUF3"/>
<feature type="transmembrane region" description="Helical" evidence="5">
    <location>
        <begin position="107"/>
        <end position="129"/>
    </location>
</feature>
<feature type="transmembrane region" description="Helical" evidence="5">
    <location>
        <begin position="168"/>
        <end position="187"/>
    </location>
</feature>
<keyword evidence="8" id="KW-1185">Reference proteome</keyword>
<keyword evidence="4 5" id="KW-0472">Membrane</keyword>
<reference evidence="7 8" key="1">
    <citation type="journal article" date="2015" name="Plant Cell">
        <title>Oil accumulation by the oleaginous diatom Fistulifera solaris as revealed by the genome and transcriptome.</title>
        <authorList>
            <person name="Tanaka T."/>
            <person name="Maeda Y."/>
            <person name="Veluchamy A."/>
            <person name="Tanaka M."/>
            <person name="Abida H."/>
            <person name="Marechal E."/>
            <person name="Bowler C."/>
            <person name="Muto M."/>
            <person name="Sunaga Y."/>
            <person name="Tanaka M."/>
            <person name="Yoshino T."/>
            <person name="Taniguchi T."/>
            <person name="Fukuda Y."/>
            <person name="Nemoto M."/>
            <person name="Matsumoto M."/>
            <person name="Wong P.S."/>
            <person name="Aburatani S."/>
            <person name="Fujibuchi W."/>
        </authorList>
    </citation>
    <scope>NUCLEOTIDE SEQUENCE [LARGE SCALE GENOMIC DNA]</scope>
    <source>
        <strain evidence="7 8">JPCC DA0580</strain>
    </source>
</reference>
<feature type="chain" id="PRO_5013346325" description="Copper transport protein" evidence="6">
    <location>
        <begin position="27"/>
        <end position="201"/>
    </location>
</feature>
<proteinExistence type="inferred from homology"/>
<organism evidence="7 8">
    <name type="scientific">Fistulifera solaris</name>
    <name type="common">Oleaginous diatom</name>
    <dbReference type="NCBI Taxonomy" id="1519565"/>
    <lineage>
        <taxon>Eukaryota</taxon>
        <taxon>Sar</taxon>
        <taxon>Stramenopiles</taxon>
        <taxon>Ochrophyta</taxon>
        <taxon>Bacillariophyta</taxon>
        <taxon>Bacillariophyceae</taxon>
        <taxon>Bacillariophycidae</taxon>
        <taxon>Naviculales</taxon>
        <taxon>Naviculaceae</taxon>
        <taxon>Fistulifera</taxon>
    </lineage>
</organism>
<dbReference type="GO" id="GO:0005375">
    <property type="term" value="F:copper ion transmembrane transporter activity"/>
    <property type="evidence" value="ECO:0007669"/>
    <property type="project" value="UniProtKB-UniRule"/>
</dbReference>
<keyword evidence="5" id="KW-0813">Transport</keyword>
<gene>
    <name evidence="7" type="ORF">FisN_5Hu134</name>
</gene>
<dbReference type="OrthoDB" id="161814at2759"/>
<evidence type="ECO:0000256" key="1">
    <source>
        <dbReference type="ARBA" id="ARBA00004141"/>
    </source>
</evidence>
<evidence type="ECO:0000256" key="6">
    <source>
        <dbReference type="SAM" id="SignalP"/>
    </source>
</evidence>
<dbReference type="PANTHER" id="PTHR12483">
    <property type="entry name" value="SOLUTE CARRIER FAMILY 31 COPPER TRANSPORTERS"/>
    <property type="match status" value="1"/>
</dbReference>
<sequence length="201" mass="22428">MLSHKALSLTLATVVVVFFGRNTALAGHEHHSMQSHNDNDDSSSSTFCAGMPMTMFMDGFHWSLKIKGNSADDEDGRPLQSSQEQQQCLNYLFNSWLLASPKQFRGAMVFSFLLAIVMEAISAFREWILRTQAPNKSFRKIALILIYALQSLLGYVIMIVAMMYSLELLFSVAAGLAVGHLMFVRILPVPGRAAVNRQHND</sequence>
<keyword evidence="2 5" id="KW-0812">Transmembrane</keyword>
<keyword evidence="3 5" id="KW-1133">Transmembrane helix</keyword>
<keyword evidence="5" id="KW-0406">Ion transport</keyword>
<evidence type="ECO:0000256" key="3">
    <source>
        <dbReference type="ARBA" id="ARBA00022989"/>
    </source>
</evidence>
<keyword evidence="5" id="KW-0187">Copper transport</keyword>
<protein>
    <recommendedName>
        <fullName evidence="5">Copper transport protein</fullName>
    </recommendedName>
</protein>
<dbReference type="GO" id="GO:0005886">
    <property type="term" value="C:plasma membrane"/>
    <property type="evidence" value="ECO:0007669"/>
    <property type="project" value="TreeGrafter"/>
</dbReference>
<dbReference type="AlphaFoldDB" id="A0A1Z5JUF3"/>
<feature type="transmembrane region" description="Helical" evidence="5">
    <location>
        <begin position="141"/>
        <end position="162"/>
    </location>
</feature>
<keyword evidence="5" id="KW-0186">Copper</keyword>
<evidence type="ECO:0000256" key="5">
    <source>
        <dbReference type="RuleBase" id="RU367022"/>
    </source>
</evidence>
<evidence type="ECO:0000313" key="8">
    <source>
        <dbReference type="Proteomes" id="UP000198406"/>
    </source>
</evidence>
<keyword evidence="6" id="KW-0732">Signal</keyword>
<dbReference type="Proteomes" id="UP000198406">
    <property type="component" value="Unassembled WGS sequence"/>
</dbReference>
<accession>A0A1Z5JUF3</accession>
<comment type="similarity">
    <text evidence="5">Belongs to the copper transporter (Ctr) (TC 1.A.56) family. SLC31A subfamily.</text>
</comment>